<accession>A0A2M8S1I2</accession>
<gene>
    <name evidence="3" type="ORF">CVP05_09150</name>
</gene>
<dbReference type="NCBIfam" id="TIGR03420">
    <property type="entry name" value="DnaA_homol_Hda"/>
    <property type="match status" value="1"/>
</dbReference>
<dbReference type="AlphaFoldDB" id="A0A2M8S1I2"/>
<feature type="domain" description="Hda lid" evidence="2">
    <location>
        <begin position="166"/>
        <end position="230"/>
    </location>
</feature>
<dbReference type="GO" id="GO:0032297">
    <property type="term" value="P:negative regulation of DNA-templated DNA replication initiation"/>
    <property type="evidence" value="ECO:0007669"/>
    <property type="project" value="InterPro"/>
</dbReference>
<dbReference type="InterPro" id="IPR027417">
    <property type="entry name" value="P-loop_NTPase"/>
</dbReference>
<comment type="caution">
    <text evidence="3">The sequence shown here is derived from an EMBL/GenBank/DDBJ whole genome shotgun (WGS) entry which is preliminary data.</text>
</comment>
<evidence type="ECO:0000313" key="3">
    <source>
        <dbReference type="EMBL" id="PJG84985.1"/>
    </source>
</evidence>
<dbReference type="InterPro" id="IPR017788">
    <property type="entry name" value="Hda"/>
</dbReference>
<dbReference type="EMBL" id="PHHA01000020">
    <property type="protein sequence ID" value="PJG84985.1"/>
    <property type="molecule type" value="Genomic_DNA"/>
</dbReference>
<dbReference type="PANTHER" id="PTHR30050:SF5">
    <property type="entry name" value="DNAA REGULATORY INACTIVATOR HDA"/>
    <property type="match status" value="1"/>
</dbReference>
<dbReference type="Pfam" id="PF00308">
    <property type="entry name" value="Bac_DnaA"/>
    <property type="match status" value="1"/>
</dbReference>
<dbReference type="PANTHER" id="PTHR30050">
    <property type="entry name" value="CHROMOSOMAL REPLICATION INITIATOR PROTEIN DNAA"/>
    <property type="match status" value="1"/>
</dbReference>
<organism evidence="3 4">
    <name type="scientific">Conservatibacter flavescens</name>
    <dbReference type="NCBI Taxonomy" id="28161"/>
    <lineage>
        <taxon>Bacteria</taxon>
        <taxon>Pseudomonadati</taxon>
        <taxon>Pseudomonadota</taxon>
        <taxon>Gammaproteobacteria</taxon>
        <taxon>Pasteurellales</taxon>
        <taxon>Pasteurellaceae</taxon>
        <taxon>Conservatibacter</taxon>
    </lineage>
</organism>
<dbReference type="Gene3D" id="3.40.50.300">
    <property type="entry name" value="P-loop containing nucleotide triphosphate hydrolases"/>
    <property type="match status" value="1"/>
</dbReference>
<evidence type="ECO:0000313" key="4">
    <source>
        <dbReference type="Proteomes" id="UP000229329"/>
    </source>
</evidence>
<keyword evidence="4" id="KW-1185">Reference proteome</keyword>
<reference evidence="3 4" key="1">
    <citation type="submission" date="2017-11" db="EMBL/GenBank/DDBJ databases">
        <title>Reclassification of Bisgaard taxon 7 as Conservatibacter flavescens gen. nov., sp. nov.</title>
        <authorList>
            <person name="Christensen H."/>
        </authorList>
    </citation>
    <scope>NUCLEOTIDE SEQUENCE [LARGE SCALE GENOMIC DNA]</scope>
    <source>
        <strain evidence="3 4">7_4</strain>
    </source>
</reference>
<dbReference type="Proteomes" id="UP000229329">
    <property type="component" value="Unassembled WGS sequence"/>
</dbReference>
<dbReference type="InterPro" id="IPR055199">
    <property type="entry name" value="Hda_lid"/>
</dbReference>
<evidence type="ECO:0000259" key="1">
    <source>
        <dbReference type="Pfam" id="PF00308"/>
    </source>
</evidence>
<dbReference type="OrthoDB" id="9784878at2"/>
<proteinExistence type="predicted"/>
<dbReference type="NCBIfam" id="NF005982">
    <property type="entry name" value="PRK08084.1"/>
    <property type="match status" value="1"/>
</dbReference>
<feature type="domain" description="Chromosomal replication initiator protein DnaA ATPAse" evidence="1">
    <location>
        <begin position="41"/>
        <end position="156"/>
    </location>
</feature>
<sequence length="232" mass="26349">MREAQLPLPIHQLDDETLDNFYADNNLLLLNSLRSNFHHLHQPFFYLWGMAGSGKTHLLKGISAYFVAQERAAIYVPLDKFSAFSPAVLDNLEQQEAVCLDNLHAVIGKEEWEIALFDLINRIKETNNTLLVMSAEQSPITLPIRLPDLASRLTWGETYQLQPLTEEQKLVVLQQNAVQRGIVLPIETATFLLKRLDRDMATLFGALSQLDKASLQAKRDLTIPFVKEILDL</sequence>
<dbReference type="GO" id="GO:0006270">
    <property type="term" value="P:DNA replication initiation"/>
    <property type="evidence" value="ECO:0007669"/>
    <property type="project" value="TreeGrafter"/>
</dbReference>
<dbReference type="Gene3D" id="1.10.8.60">
    <property type="match status" value="1"/>
</dbReference>
<protein>
    <submittedName>
        <fullName evidence="3">DnaA regulatory inactivator Hda</fullName>
    </submittedName>
</protein>
<dbReference type="RefSeq" id="WP_100289264.1">
    <property type="nucleotide sequence ID" value="NZ_PHHA01000020.1"/>
</dbReference>
<dbReference type="Pfam" id="PF22688">
    <property type="entry name" value="Hda_lid"/>
    <property type="match status" value="1"/>
</dbReference>
<dbReference type="SUPFAM" id="SSF52540">
    <property type="entry name" value="P-loop containing nucleoside triphosphate hydrolases"/>
    <property type="match status" value="1"/>
</dbReference>
<evidence type="ECO:0000259" key="2">
    <source>
        <dbReference type="Pfam" id="PF22688"/>
    </source>
</evidence>
<dbReference type="InterPro" id="IPR013317">
    <property type="entry name" value="DnaA_dom"/>
</dbReference>
<name>A0A2M8S1I2_9PAST</name>